<feature type="domain" description="SnoaL-like" evidence="1">
    <location>
        <begin position="12"/>
        <end position="141"/>
    </location>
</feature>
<dbReference type="EMBL" id="CP019603">
    <property type="protein sequence ID" value="ARU17683.1"/>
    <property type="molecule type" value="Genomic_DNA"/>
</dbReference>
<evidence type="ECO:0000313" key="3">
    <source>
        <dbReference type="EMBL" id="QNE07683.1"/>
    </source>
</evidence>
<evidence type="ECO:0000313" key="4">
    <source>
        <dbReference type="Proteomes" id="UP000195807"/>
    </source>
</evidence>
<gene>
    <name evidence="2" type="ORF">A9D14_15000</name>
    <name evidence="3" type="ORF">H4O24_18730</name>
</gene>
<evidence type="ECO:0000313" key="5">
    <source>
        <dbReference type="Proteomes" id="UP000515297"/>
    </source>
</evidence>
<evidence type="ECO:0000313" key="2">
    <source>
        <dbReference type="EMBL" id="ARU17683.1"/>
    </source>
</evidence>
<dbReference type="EMBL" id="CP060053">
    <property type="protein sequence ID" value="QNE07683.1"/>
    <property type="molecule type" value="Genomic_DNA"/>
</dbReference>
<geneLocation type="plasmid" evidence="2">
    <name>pCME4A9I</name>
</geneLocation>
<dbReference type="Proteomes" id="UP000515297">
    <property type="component" value="Plasmid plas1"/>
</dbReference>
<evidence type="ECO:0000259" key="1">
    <source>
        <dbReference type="Pfam" id="PF13577"/>
    </source>
</evidence>
<dbReference type="STRING" id="450378.GCA_001661675_03014"/>
<dbReference type="Gene3D" id="3.10.450.50">
    <property type="match status" value="1"/>
</dbReference>
<keyword evidence="4" id="KW-1185">Reference proteome</keyword>
<protein>
    <submittedName>
        <fullName evidence="2">DUF4440 domain-containing protein</fullName>
    </submittedName>
    <submittedName>
        <fullName evidence="3">Nuclear transport factor 2 family protein</fullName>
    </submittedName>
</protein>
<organism evidence="2 4">
    <name type="scientific">Croceicoccus marinus</name>
    <dbReference type="NCBI Taxonomy" id="450378"/>
    <lineage>
        <taxon>Bacteria</taxon>
        <taxon>Pseudomonadati</taxon>
        <taxon>Pseudomonadota</taxon>
        <taxon>Alphaproteobacteria</taxon>
        <taxon>Sphingomonadales</taxon>
        <taxon>Erythrobacteraceae</taxon>
        <taxon>Croceicoccus</taxon>
    </lineage>
</organism>
<proteinExistence type="predicted"/>
<dbReference type="SUPFAM" id="SSF54427">
    <property type="entry name" value="NTF2-like"/>
    <property type="match status" value="1"/>
</dbReference>
<geneLocation type="plasmid" evidence="4">
    <name>pcme4a9i</name>
</geneLocation>
<dbReference type="AlphaFoldDB" id="A0A1Z1FG26"/>
<dbReference type="InterPro" id="IPR037401">
    <property type="entry name" value="SnoaL-like"/>
</dbReference>
<dbReference type="Proteomes" id="UP000195807">
    <property type="component" value="Plasmid pCME4A9I"/>
</dbReference>
<accession>A0A1Z1FG26</accession>
<dbReference type="KEGG" id="cman:A9D14_15000"/>
<reference evidence="3 5" key="2">
    <citation type="submission" date="2020-08" db="EMBL/GenBank/DDBJ databases">
        <authorList>
            <person name="Liu G."/>
            <person name="Sun C."/>
        </authorList>
    </citation>
    <scope>NUCLEOTIDE SEQUENCE [LARGE SCALE GENOMIC DNA]</scope>
    <source>
        <strain evidence="3 5">OT19</strain>
        <plasmid evidence="3 5">plas1</plasmid>
    </source>
</reference>
<dbReference type="Pfam" id="PF13577">
    <property type="entry name" value="SnoaL_4"/>
    <property type="match status" value="1"/>
</dbReference>
<keyword evidence="2" id="KW-0614">Plasmid</keyword>
<dbReference type="RefSeq" id="WP_066849674.1">
    <property type="nucleotide sequence ID" value="NZ_CP019603.1"/>
</dbReference>
<sequence length="152" mass="17108">MDTISEPLARLVAFEAIKNVKARYCRFLDTKDWPAFAALFTADAMMDVHEDTGREPVFGVDAIVAQVRFAVDHAATSHQVHSPEIDLAGGDTAHVKWAMQDRVVWQPGQSPIEGVQSITGYGQYHEVYRRVDGEWKIASLRLSRFHLDMHGE</sequence>
<name>A0A1Z1FG26_9SPHN</name>
<geneLocation type="plasmid" evidence="3 5">
    <name>plas1</name>
</geneLocation>
<dbReference type="InterPro" id="IPR032710">
    <property type="entry name" value="NTF2-like_dom_sf"/>
</dbReference>
<reference evidence="2 4" key="1">
    <citation type="submission" date="2017-01" db="EMBL/GenBank/DDBJ databases">
        <title>Complete genome sequence of esterase-producing bacterium Croceicoccus marinus E4A9.</title>
        <authorList>
            <person name="Wu Y.-H."/>
            <person name="Cheng H."/>
            <person name="Xu L."/>
            <person name="Huo Y.-Y."/>
            <person name="Wang C.-S."/>
            <person name="Xu X.-W."/>
        </authorList>
    </citation>
    <scope>NUCLEOTIDE SEQUENCE [LARGE SCALE GENOMIC DNA]</scope>
    <source>
        <strain evidence="2 4">E4A9</strain>
        <plasmid evidence="2">pCME4A9I</plasmid>
        <plasmid evidence="4">Plasmid pcme4a9i</plasmid>
    </source>
</reference>